<comment type="caution">
    <text evidence="2">The sequence shown here is derived from an EMBL/GenBank/DDBJ whole genome shotgun (WGS) entry which is preliminary data.</text>
</comment>
<feature type="compositionally biased region" description="Polar residues" evidence="1">
    <location>
        <begin position="195"/>
        <end position="215"/>
    </location>
</feature>
<dbReference type="EMBL" id="JAODWD010000007">
    <property type="protein sequence ID" value="MCT7661808.1"/>
    <property type="molecule type" value="Genomic_DNA"/>
</dbReference>
<sequence length="261" mass="24797">MTQQGLTPEELAAESAVALPDKEVVSILDLNVDVDVFIDAASPIDLAAAAQLNVAAPIDASAAANVLSEGSGAQAENFQTGSVGQVLVADAIATSDQSSDITQGDEADGDPAPAPDDGGTVAVGDLGTLEGPLLNVDVNVDLDADLAAPIAGAVAANANVAAPISASVAANVGAIDSDAIAYTDQDFSITQELRGTAEANASQDSTIGQGTSQPDSGTTAGNTSGESASGGSTGGDSSSGTSGSGSGSGSSSGGTSSGSAG</sequence>
<accession>A0ABT2MHP4</accession>
<evidence type="ECO:0000256" key="1">
    <source>
        <dbReference type="SAM" id="MobiDB-lite"/>
    </source>
</evidence>
<evidence type="ECO:0000313" key="3">
    <source>
        <dbReference type="Proteomes" id="UP001206639"/>
    </source>
</evidence>
<feature type="region of interest" description="Disordered" evidence="1">
    <location>
        <begin position="97"/>
        <end position="120"/>
    </location>
</feature>
<organism evidence="2 3">
    <name type="scientific">Mycobacterium deserti</name>
    <dbReference type="NCBI Taxonomy" id="2978347"/>
    <lineage>
        <taxon>Bacteria</taxon>
        <taxon>Bacillati</taxon>
        <taxon>Actinomycetota</taxon>
        <taxon>Actinomycetes</taxon>
        <taxon>Mycobacteriales</taxon>
        <taxon>Mycobacteriaceae</taxon>
        <taxon>Mycobacterium</taxon>
    </lineage>
</organism>
<feature type="region of interest" description="Disordered" evidence="1">
    <location>
        <begin position="195"/>
        <end position="261"/>
    </location>
</feature>
<evidence type="ECO:0000313" key="2">
    <source>
        <dbReference type="EMBL" id="MCT7661808.1"/>
    </source>
</evidence>
<protein>
    <submittedName>
        <fullName evidence="2">Peptidoglycan-binding protein</fullName>
    </submittedName>
</protein>
<keyword evidence="3" id="KW-1185">Reference proteome</keyword>
<reference evidence="3" key="1">
    <citation type="submission" date="2023-07" db="EMBL/GenBank/DDBJ databases">
        <authorList>
            <person name="Deng Y."/>
            <person name="Zhang Y.-Q."/>
        </authorList>
    </citation>
    <scope>NUCLEOTIDE SEQUENCE [LARGE SCALE GENOMIC DNA]</scope>
    <source>
        <strain evidence="3">CPCC 205710</strain>
    </source>
</reference>
<proteinExistence type="predicted"/>
<gene>
    <name evidence="2" type="ORF">N4S67_25760</name>
</gene>
<feature type="compositionally biased region" description="Gly residues" evidence="1">
    <location>
        <begin position="242"/>
        <end position="261"/>
    </location>
</feature>
<dbReference type="Proteomes" id="UP001206639">
    <property type="component" value="Unassembled WGS sequence"/>
</dbReference>
<feature type="compositionally biased region" description="Low complexity" evidence="1">
    <location>
        <begin position="216"/>
        <end position="241"/>
    </location>
</feature>
<dbReference type="RefSeq" id="WP_260995886.1">
    <property type="nucleotide sequence ID" value="NZ_JAODWD010000007.1"/>
</dbReference>
<name>A0ABT2MHP4_9MYCO</name>